<keyword evidence="2" id="KW-1185">Reference proteome</keyword>
<dbReference type="Proteomes" id="UP000688137">
    <property type="component" value="Unassembled WGS sequence"/>
</dbReference>
<protein>
    <submittedName>
        <fullName evidence="1">Uncharacterized protein</fullName>
    </submittedName>
</protein>
<reference evidence="1" key="1">
    <citation type="submission" date="2021-01" db="EMBL/GenBank/DDBJ databases">
        <authorList>
            <consortium name="Genoscope - CEA"/>
            <person name="William W."/>
        </authorList>
    </citation>
    <scope>NUCLEOTIDE SEQUENCE</scope>
</reference>
<sequence length="96" mass="10984">MQSPSLQKQSESSQKSDQYIQGWLPIKTEVEQSIITYLDSLGINQLIVVDKFQNQQRNSLLSIENIGTPQSQKILSLNLDSELCQRRSFRLSSDQI</sequence>
<evidence type="ECO:0000313" key="1">
    <source>
        <dbReference type="EMBL" id="CAD8091559.1"/>
    </source>
</evidence>
<organism evidence="1 2">
    <name type="scientific">Paramecium primaurelia</name>
    <dbReference type="NCBI Taxonomy" id="5886"/>
    <lineage>
        <taxon>Eukaryota</taxon>
        <taxon>Sar</taxon>
        <taxon>Alveolata</taxon>
        <taxon>Ciliophora</taxon>
        <taxon>Intramacronucleata</taxon>
        <taxon>Oligohymenophorea</taxon>
        <taxon>Peniculida</taxon>
        <taxon>Parameciidae</taxon>
        <taxon>Paramecium</taxon>
    </lineage>
</organism>
<proteinExistence type="predicted"/>
<gene>
    <name evidence="1" type="ORF">PPRIM_AZ9-3.1.T0880131</name>
</gene>
<evidence type="ECO:0000313" key="2">
    <source>
        <dbReference type="Proteomes" id="UP000688137"/>
    </source>
</evidence>
<accession>A0A8S1NJL5</accession>
<comment type="caution">
    <text evidence="1">The sequence shown here is derived from an EMBL/GenBank/DDBJ whole genome shotgun (WGS) entry which is preliminary data.</text>
</comment>
<dbReference type="AlphaFoldDB" id="A0A8S1NJL5"/>
<dbReference type="OMA" id="WLPIKTE"/>
<dbReference type="EMBL" id="CAJJDM010000091">
    <property type="protein sequence ID" value="CAD8091559.1"/>
    <property type="molecule type" value="Genomic_DNA"/>
</dbReference>
<name>A0A8S1NJL5_PARPR</name>